<dbReference type="AlphaFoldDB" id="A0A7T5R4F2"/>
<name>A0A7T5R4F2_9BACT</name>
<accession>A0A7T5R4F2</accession>
<sequence>MTHTRIPFTGHADPHPIQIKEPVVNALIMIGGKVPVLRRSKNGESWYDLPGGKPEPEDATISHTAIRELEEEIGIKARVVSHHPVDVMQHPYLKDTNKVFLHCAYIEGEPRNCLADEHEELLLVEPHEAVALLGPRISPKVGQALLILGQQRPAPCGCGFSARS</sequence>
<dbReference type="SUPFAM" id="SSF55811">
    <property type="entry name" value="Nudix"/>
    <property type="match status" value="1"/>
</dbReference>
<dbReference type="CDD" id="cd02883">
    <property type="entry name" value="NUDIX_Hydrolase"/>
    <property type="match status" value="1"/>
</dbReference>
<evidence type="ECO:0000259" key="1">
    <source>
        <dbReference type="PROSITE" id="PS51462"/>
    </source>
</evidence>
<proteinExistence type="predicted"/>
<gene>
    <name evidence="2" type="ORF">HYS17_05805</name>
</gene>
<reference evidence="2 3" key="1">
    <citation type="submission" date="2020-07" db="EMBL/GenBank/DDBJ databases">
        <title>Huge and variable diversity of episymbiotic CPR bacteria and DPANN archaea in groundwater ecosystems.</title>
        <authorList>
            <person name="He C.Y."/>
            <person name="Keren R."/>
            <person name="Whittaker M."/>
            <person name="Farag I.F."/>
            <person name="Doudna J."/>
            <person name="Cate J.H.D."/>
            <person name="Banfield J.F."/>
        </authorList>
    </citation>
    <scope>NUCLEOTIDE SEQUENCE [LARGE SCALE GENOMIC DNA]</scope>
    <source>
        <strain evidence="2">NC_groundwater_70_Ag_B-0.1um_54_66</strain>
    </source>
</reference>
<protein>
    <submittedName>
        <fullName evidence="2">NUDIX hydrolase</fullName>
    </submittedName>
</protein>
<dbReference type="GO" id="GO:0016787">
    <property type="term" value="F:hydrolase activity"/>
    <property type="evidence" value="ECO:0007669"/>
    <property type="project" value="UniProtKB-KW"/>
</dbReference>
<dbReference type="EMBL" id="CP066681">
    <property type="protein sequence ID" value="QQG37275.1"/>
    <property type="molecule type" value="Genomic_DNA"/>
</dbReference>
<dbReference type="Pfam" id="PF00293">
    <property type="entry name" value="NUDIX"/>
    <property type="match status" value="1"/>
</dbReference>
<evidence type="ECO:0000313" key="2">
    <source>
        <dbReference type="EMBL" id="QQG37275.1"/>
    </source>
</evidence>
<organism evidence="2 3">
    <name type="scientific">Micavibrio aeruginosavorus</name>
    <dbReference type="NCBI Taxonomy" id="349221"/>
    <lineage>
        <taxon>Bacteria</taxon>
        <taxon>Pseudomonadati</taxon>
        <taxon>Bdellovibrionota</taxon>
        <taxon>Bdellovibrionia</taxon>
        <taxon>Bdellovibrionales</taxon>
        <taxon>Pseudobdellovibrionaceae</taxon>
        <taxon>Micavibrio</taxon>
    </lineage>
</organism>
<dbReference type="Proteomes" id="UP000595362">
    <property type="component" value="Chromosome"/>
</dbReference>
<dbReference type="PROSITE" id="PS51462">
    <property type="entry name" value="NUDIX"/>
    <property type="match status" value="1"/>
</dbReference>
<dbReference type="Gene3D" id="3.90.79.10">
    <property type="entry name" value="Nucleoside Triphosphate Pyrophosphohydrolase"/>
    <property type="match status" value="1"/>
</dbReference>
<feature type="domain" description="Nudix hydrolase" evidence="1">
    <location>
        <begin position="19"/>
        <end position="146"/>
    </location>
</feature>
<dbReference type="InterPro" id="IPR015797">
    <property type="entry name" value="NUDIX_hydrolase-like_dom_sf"/>
</dbReference>
<evidence type="ECO:0000313" key="3">
    <source>
        <dbReference type="Proteomes" id="UP000595362"/>
    </source>
</evidence>
<dbReference type="InterPro" id="IPR000086">
    <property type="entry name" value="NUDIX_hydrolase_dom"/>
</dbReference>
<keyword evidence="2" id="KW-0378">Hydrolase</keyword>